<proteinExistence type="predicted"/>
<reference evidence="2 3" key="1">
    <citation type="journal article" date="2014" name="Int. J. Syst. Evol. Microbiol.">
        <title>Solimonas terrae sp. nov., isolated from soil.</title>
        <authorList>
            <person name="Kim S.J."/>
            <person name="Moon J.Y."/>
            <person name="Weon H.Y."/>
            <person name="Ahn J.H."/>
            <person name="Chen W.M."/>
            <person name="Kwon S.W."/>
        </authorList>
    </citation>
    <scope>NUCLEOTIDE SEQUENCE [LARGE SCALE GENOMIC DNA]</scope>
    <source>
        <strain evidence="2 3">KIS83-12</strain>
    </source>
</reference>
<evidence type="ECO:0000256" key="1">
    <source>
        <dbReference type="SAM" id="SignalP"/>
    </source>
</evidence>
<dbReference type="RefSeq" id="WP_166258941.1">
    <property type="nucleotide sequence ID" value="NZ_JAAMOW010000008.1"/>
</dbReference>
<evidence type="ECO:0000313" key="2">
    <source>
        <dbReference type="EMBL" id="NGY06087.1"/>
    </source>
</evidence>
<dbReference type="PANTHER" id="PTHR33361">
    <property type="entry name" value="GLR0591 PROTEIN"/>
    <property type="match status" value="1"/>
</dbReference>
<sequence>MNRFHLLARGAAVALSLASGLAHADANSAFQQQFGDAFLDRYWSLHDDYAITVGYYRHADRLTAPDARYRAKLQAFLDESIGKLEKLPGAQMSDALRTDREMLLNQLRYERWSLDELRDWQWVPSGYNVADAFSLLLNTPYADEAVRLRTVSRRLTQVPAYYAAAERAISHPTRVHTQLAIEQNQGALDVFGDALEKQVAGSQLTADERVLFLHRLKAARAAIDGYVAFLKQLDARQAKDGGARDFRLGQPYYDQAFAFEVQTGGTAAQLYQRALQEKDKLHARMSVLADQLWPKYFPDVPAPADPVTKIGQLIEKLSDNHVTPAEFYPQTKALIPRLEAWVTDHDLLTLDPSRPLEVRVTPPYQRGYAMAMLAAPGPYDPTARTFFDVMPMDDYSPAQADSFLREYNHWLMQILAIHEAVPGHYVQLLYANKSPSRIKAIFGNSAMIEGWAVYSERMMLESGWPGGAAAHEPEMELMYSKWALRVVCNTILDYGVHVLGMSEDDAMNLLVHDAFQSQTEARGKWRRVQLSSVQLTFYFAGFSAIYDYRERLKTELGPRFDLKKFHEKFLSYGSAPVSIIESLMKPEDVAR</sequence>
<accession>A0A6M2BVV0</accession>
<keyword evidence="1" id="KW-0732">Signal</keyword>
<keyword evidence="3" id="KW-1185">Reference proteome</keyword>
<dbReference type="Proteomes" id="UP000472676">
    <property type="component" value="Unassembled WGS sequence"/>
</dbReference>
<comment type="caution">
    <text evidence="2">The sequence shown here is derived from an EMBL/GenBank/DDBJ whole genome shotgun (WGS) entry which is preliminary data.</text>
</comment>
<organism evidence="2 3">
    <name type="scientific">Solimonas terrae</name>
    <dbReference type="NCBI Taxonomy" id="1396819"/>
    <lineage>
        <taxon>Bacteria</taxon>
        <taxon>Pseudomonadati</taxon>
        <taxon>Pseudomonadota</taxon>
        <taxon>Gammaproteobacteria</taxon>
        <taxon>Nevskiales</taxon>
        <taxon>Nevskiaceae</taxon>
        <taxon>Solimonas</taxon>
    </lineage>
</organism>
<dbReference type="Pfam" id="PF05960">
    <property type="entry name" value="DUF885"/>
    <property type="match status" value="1"/>
</dbReference>
<dbReference type="InterPro" id="IPR010281">
    <property type="entry name" value="DUF885"/>
</dbReference>
<dbReference type="AlphaFoldDB" id="A0A6M2BVV0"/>
<dbReference type="PANTHER" id="PTHR33361:SF15">
    <property type="entry name" value="DUF885 FAMILY LIPOPROTEIN"/>
    <property type="match status" value="1"/>
</dbReference>
<feature type="chain" id="PRO_5026911180" evidence="1">
    <location>
        <begin position="25"/>
        <end position="591"/>
    </location>
</feature>
<evidence type="ECO:0000313" key="3">
    <source>
        <dbReference type="Proteomes" id="UP000472676"/>
    </source>
</evidence>
<gene>
    <name evidence="2" type="ORF">G7Y85_15030</name>
</gene>
<protein>
    <submittedName>
        <fullName evidence="2">DUF885 domain-containing protein</fullName>
    </submittedName>
</protein>
<dbReference type="EMBL" id="JAAMOW010000008">
    <property type="protein sequence ID" value="NGY06087.1"/>
    <property type="molecule type" value="Genomic_DNA"/>
</dbReference>
<name>A0A6M2BVV0_9GAMM</name>
<feature type="signal peptide" evidence="1">
    <location>
        <begin position="1"/>
        <end position="24"/>
    </location>
</feature>